<feature type="region of interest" description="Disordered" evidence="2">
    <location>
        <begin position="441"/>
        <end position="468"/>
    </location>
</feature>
<dbReference type="InterPro" id="IPR001126">
    <property type="entry name" value="UmuC"/>
</dbReference>
<dbReference type="InterPro" id="IPR017961">
    <property type="entry name" value="DNA_pol_Y-fam_little_finger"/>
</dbReference>
<dbReference type="InterPro" id="IPR050116">
    <property type="entry name" value="DNA_polymerase-Y"/>
</dbReference>
<dbReference type="Pfam" id="PF00817">
    <property type="entry name" value="IMS"/>
    <property type="match status" value="1"/>
</dbReference>
<evidence type="ECO:0000256" key="1">
    <source>
        <dbReference type="ARBA" id="ARBA00010945"/>
    </source>
</evidence>
<dbReference type="InterPro" id="IPR043502">
    <property type="entry name" value="DNA/RNA_pol_sf"/>
</dbReference>
<dbReference type="AlphaFoldDB" id="A0A3M2HDC8"/>
<name>A0A3M2HDC8_9GAMM</name>
<dbReference type="Gene3D" id="1.10.150.20">
    <property type="entry name" value="5' to 3' exonuclease, C-terminal subdomain"/>
    <property type="match status" value="1"/>
</dbReference>
<dbReference type="Gene3D" id="3.30.70.270">
    <property type="match status" value="1"/>
</dbReference>
<dbReference type="GO" id="GO:0003684">
    <property type="term" value="F:damaged DNA binding"/>
    <property type="evidence" value="ECO:0007669"/>
    <property type="project" value="InterPro"/>
</dbReference>
<dbReference type="GO" id="GO:0003887">
    <property type="term" value="F:DNA-directed DNA polymerase activity"/>
    <property type="evidence" value="ECO:0007669"/>
    <property type="project" value="TreeGrafter"/>
</dbReference>
<feature type="domain" description="UmuC" evidence="3">
    <location>
        <begin position="6"/>
        <end position="188"/>
    </location>
</feature>
<dbReference type="CDD" id="cd00424">
    <property type="entry name" value="PolY"/>
    <property type="match status" value="1"/>
</dbReference>
<reference evidence="4 5" key="1">
    <citation type="submission" date="2018-10" db="EMBL/GenBank/DDBJ databases">
        <title>Proposal of Lysobacter pythonis sp. nov. isolated from royal pythons (Python regius).</title>
        <authorList>
            <person name="Hans-Juergen B."/>
            <person name="Huptas C."/>
            <person name="Sandra B."/>
            <person name="Igor L."/>
            <person name="Joachim S."/>
            <person name="Siegfried S."/>
            <person name="Mareike W."/>
            <person name="Peter K."/>
        </authorList>
    </citation>
    <scope>NUCLEOTIDE SEQUENCE [LARGE SCALE GENOMIC DNA]</scope>
    <source>
        <strain evidence="4 5">4284/11</strain>
    </source>
</reference>
<dbReference type="InterPro" id="IPR036775">
    <property type="entry name" value="DNA_pol_Y-fam_lit_finger_sf"/>
</dbReference>
<comment type="similarity">
    <text evidence="1">Belongs to the DNA polymerase type-Y family.</text>
</comment>
<dbReference type="InterPro" id="IPR043128">
    <property type="entry name" value="Rev_trsase/Diguanyl_cyclase"/>
</dbReference>
<dbReference type="Proteomes" id="UP000275012">
    <property type="component" value="Unassembled WGS sequence"/>
</dbReference>
<dbReference type="GO" id="GO:0009432">
    <property type="term" value="P:SOS response"/>
    <property type="evidence" value="ECO:0007669"/>
    <property type="project" value="TreeGrafter"/>
</dbReference>
<gene>
    <name evidence="4" type="ORF">EBB59_12585</name>
</gene>
<comment type="caution">
    <text evidence="4">The sequence shown here is derived from an EMBL/GenBank/DDBJ whole genome shotgun (WGS) entry which is preliminary data.</text>
</comment>
<dbReference type="PANTHER" id="PTHR11076:SF34">
    <property type="entry name" value="PROTEIN UMUC"/>
    <property type="match status" value="1"/>
</dbReference>
<dbReference type="GO" id="GO:0006281">
    <property type="term" value="P:DNA repair"/>
    <property type="evidence" value="ECO:0007669"/>
    <property type="project" value="InterPro"/>
</dbReference>
<dbReference type="GO" id="GO:0042276">
    <property type="term" value="P:error-prone translesion synthesis"/>
    <property type="evidence" value="ECO:0007669"/>
    <property type="project" value="TreeGrafter"/>
</dbReference>
<dbReference type="GO" id="GO:0005829">
    <property type="term" value="C:cytosol"/>
    <property type="evidence" value="ECO:0007669"/>
    <property type="project" value="TreeGrafter"/>
</dbReference>
<dbReference type="EMBL" id="RFLY01000024">
    <property type="protein sequence ID" value="RMH87756.1"/>
    <property type="molecule type" value="Genomic_DNA"/>
</dbReference>
<evidence type="ECO:0000259" key="3">
    <source>
        <dbReference type="PROSITE" id="PS50173"/>
    </source>
</evidence>
<evidence type="ECO:0000313" key="5">
    <source>
        <dbReference type="Proteomes" id="UP000275012"/>
    </source>
</evidence>
<dbReference type="Gene3D" id="3.30.1490.100">
    <property type="entry name" value="DNA polymerase, Y-family, little finger domain"/>
    <property type="match status" value="1"/>
</dbReference>
<dbReference type="SUPFAM" id="SSF100879">
    <property type="entry name" value="Lesion bypass DNA polymerase (Y-family), little finger domain"/>
    <property type="match status" value="1"/>
</dbReference>
<evidence type="ECO:0000313" key="4">
    <source>
        <dbReference type="EMBL" id="RMH87756.1"/>
    </source>
</evidence>
<organism evidence="4 5">
    <name type="scientific">Solilutibacter pythonis</name>
    <dbReference type="NCBI Taxonomy" id="2483112"/>
    <lineage>
        <taxon>Bacteria</taxon>
        <taxon>Pseudomonadati</taxon>
        <taxon>Pseudomonadota</taxon>
        <taxon>Gammaproteobacteria</taxon>
        <taxon>Lysobacterales</taxon>
        <taxon>Lysobacteraceae</taxon>
        <taxon>Solilutibacter</taxon>
    </lineage>
</organism>
<dbReference type="PANTHER" id="PTHR11076">
    <property type="entry name" value="DNA REPAIR POLYMERASE UMUC / TRANSFERASE FAMILY MEMBER"/>
    <property type="match status" value="1"/>
</dbReference>
<keyword evidence="5" id="KW-1185">Reference proteome</keyword>
<evidence type="ECO:0000256" key="2">
    <source>
        <dbReference type="SAM" id="MobiDB-lite"/>
    </source>
</evidence>
<sequence length="486" mass="54320">MMTLRCLFIDFNSYFASVEQEDVPSLRGRPVVVAPVMAATTCCIAASYEAKAYGIKTGTPVWEAMEKCPGIAVVPARPGRYVEMHHRLMDAIAECIPHGKAESIDEVPCWLIGRERRRDNAIAIAKAVKRRIGEEFAAIRCSIGIAPNKFLAKTASDMQKPDGLVVLEQADLPGALHALSLREFCGIGPSMHTRLLAGGIESVEQLCAAPKERLRAIWGGVEGERFWMQLHGFELPERRTVKNSIGHSHVLDPALRNFEAMRSVLFKLLAKVAMKLRREGYVARGMQLHVRFVGLEQRYSRETGFESLSDTSTLLHLLTGLLVPLQTARETGRWQERRHPPLSVAVTLTQIAKAAQESRELLPERHRARQVSEALDRINRKFGHNALFFGTMKTALEHDAAPMRIPFSTIPKPETEDERLHRPRAGDELMHLRERQYKALAESAHRESRKRQQGEVSPRAGAAGWGCRAKPAHETALGQTLPLFPP</sequence>
<dbReference type="SUPFAM" id="SSF56672">
    <property type="entry name" value="DNA/RNA polymerases"/>
    <property type="match status" value="1"/>
</dbReference>
<dbReference type="Pfam" id="PF11799">
    <property type="entry name" value="IMS_C"/>
    <property type="match status" value="1"/>
</dbReference>
<protein>
    <submittedName>
        <fullName evidence="4">DNA polymerase</fullName>
    </submittedName>
</protein>
<feature type="compositionally biased region" description="Basic and acidic residues" evidence="2">
    <location>
        <begin position="441"/>
        <end position="453"/>
    </location>
</feature>
<dbReference type="PROSITE" id="PS50173">
    <property type="entry name" value="UMUC"/>
    <property type="match status" value="1"/>
</dbReference>
<accession>A0A3M2HDC8</accession>
<dbReference type="Gene3D" id="3.40.1170.60">
    <property type="match status" value="1"/>
</dbReference>
<proteinExistence type="inferred from homology"/>